<dbReference type="eggNOG" id="arCOG04904">
    <property type="taxonomic scope" value="Archaea"/>
</dbReference>
<dbReference type="OrthoDB" id="52971at2157"/>
<evidence type="ECO:0000313" key="1">
    <source>
        <dbReference type="EMBL" id="ADN36661.1"/>
    </source>
</evidence>
<reference evidence="1 2" key="1">
    <citation type="journal article" date="2010" name="Stand. Genomic Sci.">
        <title>Complete genome sequence of Methanoplanus petrolearius type strain (SEBR 4847).</title>
        <authorList>
            <person name="Brambilla E."/>
            <person name="Djao O.D."/>
            <person name="Daligault H."/>
            <person name="Lapidus A."/>
            <person name="Lucas S."/>
            <person name="Hammon N."/>
            <person name="Nolan M."/>
            <person name="Tice H."/>
            <person name="Cheng J.F."/>
            <person name="Han C."/>
            <person name="Tapia R."/>
            <person name="Goodwin L."/>
            <person name="Pitluck S."/>
            <person name="Liolios K."/>
            <person name="Ivanova N."/>
            <person name="Mavromatis K."/>
            <person name="Mikhailova N."/>
            <person name="Pati A."/>
            <person name="Chen A."/>
            <person name="Palaniappan K."/>
            <person name="Land M."/>
            <person name="Hauser L."/>
            <person name="Chang Y.J."/>
            <person name="Jeffries C.D."/>
            <person name="Rohde M."/>
            <person name="Spring S."/>
            <person name="Sikorski J."/>
            <person name="Goker M."/>
            <person name="Woyke T."/>
            <person name="Bristow J."/>
            <person name="Eisen J.A."/>
            <person name="Markowitz V."/>
            <person name="Hugenholtz P."/>
            <person name="Kyrpides N.C."/>
            <person name="Klenk H.P."/>
        </authorList>
    </citation>
    <scope>NUCLEOTIDE SEQUENCE [LARGE SCALE GENOMIC DNA]</scope>
    <source>
        <strain evidence="2">DSM 11571 / OCM 486 / SEBR 4847</strain>
    </source>
</reference>
<dbReference type="HOGENOM" id="CLU_121275_0_0_2"/>
<dbReference type="NCBIfam" id="TIGR03291">
    <property type="entry name" value="methan_mark_17"/>
    <property type="match status" value="1"/>
</dbReference>
<gene>
    <name evidence="1" type="ordered locus">Mpet_1909</name>
</gene>
<dbReference type="Proteomes" id="UP000006565">
    <property type="component" value="Chromosome"/>
</dbReference>
<dbReference type="RefSeq" id="WP_013329838.1">
    <property type="nucleotide sequence ID" value="NC_014507.1"/>
</dbReference>
<dbReference type="KEGG" id="mpi:Mpet_1909"/>
<protein>
    <submittedName>
        <fullName evidence="1">Methanogenesis marker protein 17</fullName>
    </submittedName>
</protein>
<dbReference type="STRING" id="679926.Mpet_1909"/>
<evidence type="ECO:0000313" key="2">
    <source>
        <dbReference type="Proteomes" id="UP000006565"/>
    </source>
</evidence>
<keyword evidence="2" id="KW-1185">Reference proteome</keyword>
<dbReference type="Pfam" id="PF09886">
    <property type="entry name" value="DUF2113"/>
    <property type="match status" value="1"/>
</dbReference>
<accession>E1RIR9</accession>
<dbReference type="EMBL" id="CP002117">
    <property type="protein sequence ID" value="ADN36661.1"/>
    <property type="molecule type" value="Genomic_DNA"/>
</dbReference>
<sequence>MTLDYFEVECSEDKGGNAYLEIASDILKDLNLLSIISRLHIYIDPEFPLFLAVGQIRKMPGLIKAGDFTNIMEKEGKIVIDIGDETHLSNFLSKLWSKYGRENVDQPDRFTITLSPESKTIEEIENIVVLDQRENIYKDIIYAMQWIAPEGFRIRKEGLDKSIFYYIASENTIPEDMADQIISDKIKIMKEGK</sequence>
<dbReference type="InterPro" id="IPR016762">
    <property type="entry name" value="Methan_mark_17"/>
</dbReference>
<organism evidence="1 2">
    <name type="scientific">Methanolacinia petrolearia (strain DSM 11571 / OCM 486 / SEBR 4847)</name>
    <name type="common">Methanoplanus petrolearius</name>
    <dbReference type="NCBI Taxonomy" id="679926"/>
    <lineage>
        <taxon>Archaea</taxon>
        <taxon>Methanobacteriati</taxon>
        <taxon>Methanobacteriota</taxon>
        <taxon>Stenosarchaea group</taxon>
        <taxon>Methanomicrobia</taxon>
        <taxon>Methanomicrobiales</taxon>
        <taxon>Methanomicrobiaceae</taxon>
        <taxon>Methanolacinia</taxon>
    </lineage>
</organism>
<name>E1RIR9_METP4</name>
<proteinExistence type="predicted"/>
<dbReference type="PIRSF" id="PIRSF019464">
    <property type="entry name" value="UCP019464"/>
    <property type="match status" value="1"/>
</dbReference>
<dbReference type="AlphaFoldDB" id="E1RIR9"/>
<dbReference type="GeneID" id="9744386"/>